<gene>
    <name evidence="2" type="ORF">AA314_06621</name>
</gene>
<dbReference type="Proteomes" id="UP000035579">
    <property type="component" value="Chromosome"/>
</dbReference>
<dbReference type="KEGG" id="age:AA314_06621"/>
<evidence type="ECO:0000256" key="1">
    <source>
        <dbReference type="SAM" id="MobiDB-lite"/>
    </source>
</evidence>
<evidence type="ECO:0000313" key="2">
    <source>
        <dbReference type="EMBL" id="AKJ04995.1"/>
    </source>
</evidence>
<sequence length="164" mass="16744">MRAGGTKETDRRGTSVSPTGPEASRSGGVAHPAGRAPVPGAGRRRRPRTPGAGAGRARAAPPPGGARHFRSRACDRRACGAAPRACPWGRASAVGARRAGRGRRRGPLPHVHRRRGAPARTPGRTRPPTGRASRDRGGPPSSTQPGAPHRGGTITSARSLAPAG</sequence>
<protein>
    <submittedName>
        <fullName evidence="2">Uncharacterized protein</fullName>
    </submittedName>
</protein>
<feature type="compositionally biased region" description="Low complexity" evidence="1">
    <location>
        <begin position="79"/>
        <end position="97"/>
    </location>
</feature>
<feature type="compositionally biased region" description="Low complexity" evidence="1">
    <location>
        <begin position="49"/>
        <end position="59"/>
    </location>
</feature>
<name>A0AAC8TGN3_9BACT</name>
<organism evidence="2 3">
    <name type="scientific">Archangium gephyra</name>
    <dbReference type="NCBI Taxonomy" id="48"/>
    <lineage>
        <taxon>Bacteria</taxon>
        <taxon>Pseudomonadati</taxon>
        <taxon>Myxococcota</taxon>
        <taxon>Myxococcia</taxon>
        <taxon>Myxococcales</taxon>
        <taxon>Cystobacterineae</taxon>
        <taxon>Archangiaceae</taxon>
        <taxon>Archangium</taxon>
    </lineage>
</organism>
<proteinExistence type="predicted"/>
<feature type="compositionally biased region" description="Basic and acidic residues" evidence="1">
    <location>
        <begin position="1"/>
        <end position="13"/>
    </location>
</feature>
<reference evidence="2 3" key="1">
    <citation type="submission" date="2015-05" db="EMBL/GenBank/DDBJ databases">
        <title>Genome assembly of Archangium gephyra DSM 2261.</title>
        <authorList>
            <person name="Sharma G."/>
            <person name="Subramanian S."/>
        </authorList>
    </citation>
    <scope>NUCLEOTIDE SEQUENCE [LARGE SCALE GENOMIC DNA]</scope>
    <source>
        <strain evidence="2 3">DSM 2261</strain>
    </source>
</reference>
<feature type="compositionally biased region" description="Low complexity" evidence="1">
    <location>
        <begin position="118"/>
        <end position="131"/>
    </location>
</feature>
<feature type="compositionally biased region" description="Basic residues" evidence="1">
    <location>
        <begin position="98"/>
        <end position="117"/>
    </location>
</feature>
<dbReference type="EMBL" id="CP011509">
    <property type="protein sequence ID" value="AKJ04995.1"/>
    <property type="molecule type" value="Genomic_DNA"/>
</dbReference>
<feature type="compositionally biased region" description="Low complexity" evidence="1">
    <location>
        <begin position="27"/>
        <end position="41"/>
    </location>
</feature>
<accession>A0AAC8TGN3</accession>
<dbReference type="AlphaFoldDB" id="A0AAC8TGN3"/>
<evidence type="ECO:0000313" key="3">
    <source>
        <dbReference type="Proteomes" id="UP000035579"/>
    </source>
</evidence>
<feature type="region of interest" description="Disordered" evidence="1">
    <location>
        <begin position="1"/>
        <end position="164"/>
    </location>
</feature>